<gene>
    <name evidence="1" type="ORF">COT88_01970</name>
</gene>
<reference evidence="2" key="1">
    <citation type="submission" date="2017-09" db="EMBL/GenBank/DDBJ databases">
        <title>Depth-based differentiation of microbial function through sediment-hosted aquifers and enrichment of novel symbionts in the deep terrestrial subsurface.</title>
        <authorList>
            <person name="Probst A.J."/>
            <person name="Ladd B."/>
            <person name="Jarett J.K."/>
            <person name="Geller-Mcgrath D.E."/>
            <person name="Sieber C.M.K."/>
            <person name="Emerson J.B."/>
            <person name="Anantharaman K."/>
            <person name="Thomas B.C."/>
            <person name="Malmstrom R."/>
            <person name="Stieglmeier M."/>
            <person name="Klingl A."/>
            <person name="Woyke T."/>
            <person name="Ryan C.M."/>
            <person name="Banfield J.F."/>
        </authorList>
    </citation>
    <scope>NUCLEOTIDE SEQUENCE [LARGE SCALE GENOMIC DNA]</scope>
</reference>
<evidence type="ECO:0008006" key="3">
    <source>
        <dbReference type="Google" id="ProtNLM"/>
    </source>
</evidence>
<evidence type="ECO:0000313" key="1">
    <source>
        <dbReference type="EMBL" id="PIR98390.1"/>
    </source>
</evidence>
<feature type="non-terminal residue" evidence="1">
    <location>
        <position position="1"/>
    </location>
</feature>
<proteinExistence type="predicted"/>
<organism evidence="1 2">
    <name type="scientific">Candidatus Colwellbacteria bacterium CG10_big_fil_rev_8_21_14_0_10_41_28</name>
    <dbReference type="NCBI Taxonomy" id="1974539"/>
    <lineage>
        <taxon>Bacteria</taxon>
        <taxon>Candidatus Colwelliibacteriota</taxon>
    </lineage>
</organism>
<evidence type="ECO:0000313" key="2">
    <source>
        <dbReference type="Proteomes" id="UP000230776"/>
    </source>
</evidence>
<accession>A0A2H0VJA7</accession>
<dbReference type="Proteomes" id="UP000230776">
    <property type="component" value="Unassembled WGS sequence"/>
</dbReference>
<comment type="caution">
    <text evidence="1">The sequence shown here is derived from an EMBL/GenBank/DDBJ whole genome shotgun (WGS) entry which is preliminary data.</text>
</comment>
<protein>
    <recommendedName>
        <fullName evidence="3">Type II secretion system protein GspG C-terminal domain-containing protein</fullName>
    </recommendedName>
</protein>
<name>A0A2H0VJA7_9BACT</name>
<dbReference type="EMBL" id="PFAG01000018">
    <property type="protein sequence ID" value="PIR98390.1"/>
    <property type="molecule type" value="Genomic_DNA"/>
</dbReference>
<dbReference type="AlphaFoldDB" id="A0A2H0VJA7"/>
<sequence length="163" mass="17063">ILATAAVVVLNPVELLRQARDSQRLADLDTVAAAISLWLADEPNPSFSDVGPNSDSTGATSCFFTASSSACTVDTDYDVDGTGWVGVNFTQVSGGSPIETLPRDPVGSATYFYAFFANDTAKTFELNTTLESTKFATDEDLDGTDGGDDAAVYEVGNDPGLDL</sequence>